<evidence type="ECO:0000313" key="1">
    <source>
        <dbReference type="EMBL" id="KJA15692.1"/>
    </source>
</evidence>
<sequence length="97" mass="10991">LVRTMNLCLESQGIDPHTKSAADGAQPIYPYSYAMHRALIALCCAKSSRPFNMVSDEDYLTEVQMLRPGVIVPRPRTVSDDINSIYLEVSRHVQQYF</sequence>
<accession>A0A0D2KMA4</accession>
<protein>
    <submittedName>
        <fullName evidence="1">Uncharacterized protein</fullName>
    </submittedName>
</protein>
<proteinExistence type="predicted"/>
<feature type="non-terminal residue" evidence="1">
    <location>
        <position position="1"/>
    </location>
</feature>
<reference evidence="2" key="1">
    <citation type="submission" date="2014-04" db="EMBL/GenBank/DDBJ databases">
        <title>Evolutionary Origins and Diversification of the Mycorrhizal Mutualists.</title>
        <authorList>
            <consortium name="DOE Joint Genome Institute"/>
            <consortium name="Mycorrhizal Genomics Consortium"/>
            <person name="Kohler A."/>
            <person name="Kuo A."/>
            <person name="Nagy L.G."/>
            <person name="Floudas D."/>
            <person name="Copeland A."/>
            <person name="Barry K.W."/>
            <person name="Cichocki N."/>
            <person name="Veneault-Fourrey C."/>
            <person name="LaButti K."/>
            <person name="Lindquist E.A."/>
            <person name="Lipzen A."/>
            <person name="Lundell T."/>
            <person name="Morin E."/>
            <person name="Murat C."/>
            <person name="Riley R."/>
            <person name="Ohm R."/>
            <person name="Sun H."/>
            <person name="Tunlid A."/>
            <person name="Henrissat B."/>
            <person name="Grigoriev I.V."/>
            <person name="Hibbett D.S."/>
            <person name="Martin F."/>
        </authorList>
    </citation>
    <scope>NUCLEOTIDE SEQUENCE [LARGE SCALE GENOMIC DNA]</scope>
    <source>
        <strain evidence="2">FD-334 SS-4</strain>
    </source>
</reference>
<dbReference type="OrthoDB" id="2794314at2759"/>
<dbReference type="AlphaFoldDB" id="A0A0D2KMA4"/>
<dbReference type="OMA" id="NSAIACN"/>
<feature type="non-terminal residue" evidence="1">
    <location>
        <position position="97"/>
    </location>
</feature>
<gene>
    <name evidence="1" type="ORF">HYPSUDRAFT_122771</name>
</gene>
<name>A0A0D2KMA4_HYPSF</name>
<evidence type="ECO:0000313" key="2">
    <source>
        <dbReference type="Proteomes" id="UP000054270"/>
    </source>
</evidence>
<organism evidence="1 2">
    <name type="scientific">Hypholoma sublateritium (strain FD-334 SS-4)</name>
    <dbReference type="NCBI Taxonomy" id="945553"/>
    <lineage>
        <taxon>Eukaryota</taxon>
        <taxon>Fungi</taxon>
        <taxon>Dikarya</taxon>
        <taxon>Basidiomycota</taxon>
        <taxon>Agaricomycotina</taxon>
        <taxon>Agaricomycetes</taxon>
        <taxon>Agaricomycetidae</taxon>
        <taxon>Agaricales</taxon>
        <taxon>Agaricineae</taxon>
        <taxon>Strophariaceae</taxon>
        <taxon>Hypholoma</taxon>
    </lineage>
</organism>
<dbReference type="EMBL" id="KN817637">
    <property type="protein sequence ID" value="KJA15692.1"/>
    <property type="molecule type" value="Genomic_DNA"/>
</dbReference>
<dbReference type="Proteomes" id="UP000054270">
    <property type="component" value="Unassembled WGS sequence"/>
</dbReference>
<dbReference type="SUPFAM" id="SSF140996">
    <property type="entry name" value="Hermes dimerisation domain"/>
    <property type="match status" value="1"/>
</dbReference>
<keyword evidence="2" id="KW-1185">Reference proteome</keyword>